<protein>
    <submittedName>
        <fullName evidence="4">Uncharacterized protein</fullName>
    </submittedName>
</protein>
<dbReference type="Proteomes" id="UP000006001">
    <property type="component" value="Unassembled WGS sequence"/>
</dbReference>
<keyword evidence="1" id="KW-0175">Coiled coil</keyword>
<name>D0WHF6_SLAES</name>
<organism evidence="4 5">
    <name type="scientific">Slackia exigua (strain ATCC 700122 / DSM 15923 / CIP 105133 / JCM 11022 / KCTC 5966 / S-7)</name>
    <dbReference type="NCBI Taxonomy" id="649764"/>
    <lineage>
        <taxon>Bacteria</taxon>
        <taxon>Bacillati</taxon>
        <taxon>Actinomycetota</taxon>
        <taxon>Coriobacteriia</taxon>
        <taxon>Eggerthellales</taxon>
        <taxon>Eggerthellaceae</taxon>
        <taxon>Slackia</taxon>
    </lineage>
</organism>
<dbReference type="OrthoDB" id="3174596at2"/>
<evidence type="ECO:0000313" key="4">
    <source>
        <dbReference type="EMBL" id="EEZ61120.1"/>
    </source>
</evidence>
<evidence type="ECO:0000256" key="1">
    <source>
        <dbReference type="SAM" id="Coils"/>
    </source>
</evidence>
<proteinExistence type="predicted"/>
<keyword evidence="5" id="KW-1185">Reference proteome</keyword>
<dbReference type="eggNOG" id="ENOG5031THM">
    <property type="taxonomic scope" value="Bacteria"/>
</dbReference>
<keyword evidence="3" id="KW-1133">Transmembrane helix</keyword>
<keyword evidence="3" id="KW-0472">Membrane</keyword>
<feature type="coiled-coil region" evidence="1">
    <location>
        <begin position="334"/>
        <end position="361"/>
    </location>
</feature>
<gene>
    <name evidence="4" type="ORF">HMPREF0762_01194</name>
</gene>
<dbReference type="GeneID" id="85007717"/>
<accession>D0WHF6</accession>
<reference evidence="4" key="1">
    <citation type="submission" date="2009-10" db="EMBL/GenBank/DDBJ databases">
        <authorList>
            <person name="Weinstock G."/>
            <person name="Sodergren E."/>
            <person name="Clifton S."/>
            <person name="Fulton L."/>
            <person name="Fulton B."/>
            <person name="Courtney L."/>
            <person name="Fronick C."/>
            <person name="Harrison M."/>
            <person name="Strong C."/>
            <person name="Farmer C."/>
            <person name="Delahaunty K."/>
            <person name="Markovic C."/>
            <person name="Hall O."/>
            <person name="Minx P."/>
            <person name="Tomlinson C."/>
            <person name="Mitreva M."/>
            <person name="Nelson J."/>
            <person name="Hou S."/>
            <person name="Wollam A."/>
            <person name="Pepin K.H."/>
            <person name="Johnson M."/>
            <person name="Bhonagiri V."/>
            <person name="Nash W.E."/>
            <person name="Warren W."/>
            <person name="Chinwalla A."/>
            <person name="Mardis E.R."/>
            <person name="Wilson R.K."/>
        </authorList>
    </citation>
    <scope>NUCLEOTIDE SEQUENCE [LARGE SCALE GENOMIC DNA]</scope>
    <source>
        <strain evidence="4">ATCC 700122</strain>
    </source>
</reference>
<sequence length="465" mass="49302">MFGRRTRQEGGLAGIAGSLHIKKRTAGTSNEISVSILEERSSKAGLSKSGPRDVFIGDLGSGVSVFGSPDGKGATRSQASSGTLPSLPRKARFAENSSKKAMDAPARRSVFARLLLGAADAAQGGSSSEAFQASRGSSGPAGSLASAFDLQREVERRKAARRRRRLVLSAFLGGVLVVAIGAAGVYAHGRYVEYQETMGLLHQGMSELQAADVAVVPIDQAIVGDVTAGGAAGFQDLIDQIDAAEVHLNAAKGLAEESYDQLSDSESKEAASQVIKAADARLEMLGYGKSILQEDMKASDAIALLGECWATVGEADDAMRESARLVEDTTEANTKESEEKSKEAQALFEKAKDQLEVVKTRYPAAGLDAVGNYIDKRIEEIGYAIASDEAIYIQDKATADAQNERYNEADDEAVSIADGIPKRIENVILDQYDLNVKDANEGYFSARSDAAAADSFLREYLGISQ</sequence>
<dbReference type="RefSeq" id="WP_006362450.1">
    <property type="nucleotide sequence ID" value="NZ_GG700630.1"/>
</dbReference>
<feature type="compositionally biased region" description="Polar residues" evidence="2">
    <location>
        <begin position="75"/>
        <end position="84"/>
    </location>
</feature>
<feature type="transmembrane region" description="Helical" evidence="3">
    <location>
        <begin position="166"/>
        <end position="187"/>
    </location>
</feature>
<dbReference type="EMBL" id="ACUX02000007">
    <property type="protein sequence ID" value="EEZ61120.1"/>
    <property type="molecule type" value="Genomic_DNA"/>
</dbReference>
<evidence type="ECO:0000256" key="3">
    <source>
        <dbReference type="SAM" id="Phobius"/>
    </source>
</evidence>
<evidence type="ECO:0000313" key="5">
    <source>
        <dbReference type="Proteomes" id="UP000006001"/>
    </source>
</evidence>
<dbReference type="STRING" id="649764.HMPREF0762_01194"/>
<evidence type="ECO:0000256" key="2">
    <source>
        <dbReference type="SAM" id="MobiDB-lite"/>
    </source>
</evidence>
<keyword evidence="3" id="KW-0812">Transmembrane</keyword>
<comment type="caution">
    <text evidence="4">The sequence shown here is derived from an EMBL/GenBank/DDBJ whole genome shotgun (WGS) entry which is preliminary data.</text>
</comment>
<dbReference type="HOGENOM" id="CLU_047000_0_0_11"/>
<dbReference type="AlphaFoldDB" id="D0WHF6"/>
<feature type="region of interest" description="Disordered" evidence="2">
    <location>
        <begin position="67"/>
        <end position="100"/>
    </location>
</feature>